<organism evidence="3 4">
    <name type="scientific">Aciditerrimonas ferrireducens</name>
    <dbReference type="NCBI Taxonomy" id="667306"/>
    <lineage>
        <taxon>Bacteria</taxon>
        <taxon>Bacillati</taxon>
        <taxon>Actinomycetota</taxon>
        <taxon>Acidimicrobiia</taxon>
        <taxon>Acidimicrobiales</taxon>
        <taxon>Acidimicrobiaceae</taxon>
        <taxon>Aciditerrimonas</taxon>
    </lineage>
</organism>
<sequence length="341" mass="36463">MKLGLQLGYWGAKPPSGVESLVAEAERLGFDSLWTSEAYGSDALTPLAWWGSRTSRLRLGTAICQLSARTPTAAAMAALTLDHLSGGRAVLGLGVSGPQVVEGWYGQPFAQPLARTREYVAIVRQVLAREAPVTSPGPHYPLPYPGGTGLGKPLRSIVHPLRADLPIVLGAEGPKNVALAAEIADGWLPLFFAPAHADVYRPALAEGFARPGARRRPEEFEILATCPVVIHPDVDQAADLLRPMLALYMGGMGAKEANFHHEVFVRMGYGDVARQVQDLYLDGKKDQAAALVPTSLVEQVALIGPKEKIRDDLEAWRASPVTTLLVSGGVDTLRTMAELVG</sequence>
<proteinExistence type="predicted"/>
<dbReference type="InterPro" id="IPR019951">
    <property type="entry name" value="F420_OxRdatse_Rv3520c_pred"/>
</dbReference>
<dbReference type="GO" id="GO:0016491">
    <property type="term" value="F:oxidoreductase activity"/>
    <property type="evidence" value="ECO:0007669"/>
    <property type="project" value="UniProtKB-KW"/>
</dbReference>
<accession>A0ABV6BZL2</accession>
<dbReference type="InterPro" id="IPR050564">
    <property type="entry name" value="F420-G6PD/mer"/>
</dbReference>
<dbReference type="InterPro" id="IPR036661">
    <property type="entry name" value="Luciferase-like_sf"/>
</dbReference>
<dbReference type="InterPro" id="IPR011251">
    <property type="entry name" value="Luciferase-like_dom"/>
</dbReference>
<keyword evidence="1 3" id="KW-0560">Oxidoreductase</keyword>
<dbReference type="SUPFAM" id="SSF51679">
    <property type="entry name" value="Bacterial luciferase-like"/>
    <property type="match status" value="1"/>
</dbReference>
<reference evidence="3 4" key="1">
    <citation type="submission" date="2024-09" db="EMBL/GenBank/DDBJ databases">
        <authorList>
            <person name="Sun Q."/>
            <person name="Mori K."/>
        </authorList>
    </citation>
    <scope>NUCLEOTIDE SEQUENCE [LARGE SCALE GENOMIC DNA]</scope>
    <source>
        <strain evidence="3 4">JCM 15389</strain>
    </source>
</reference>
<dbReference type="Proteomes" id="UP001589788">
    <property type="component" value="Unassembled WGS sequence"/>
</dbReference>
<name>A0ABV6BZL2_9ACTN</name>
<dbReference type="CDD" id="cd01097">
    <property type="entry name" value="Tetrahydromethanopterin_reductase"/>
    <property type="match status" value="1"/>
</dbReference>
<evidence type="ECO:0000313" key="3">
    <source>
        <dbReference type="EMBL" id="MFC0080866.1"/>
    </source>
</evidence>
<dbReference type="EC" id="1.-.-.-" evidence="3"/>
<dbReference type="RefSeq" id="WP_376746059.1">
    <property type="nucleotide sequence ID" value="NZ_JAKHEX010000028.1"/>
</dbReference>
<dbReference type="Gene3D" id="3.20.20.30">
    <property type="entry name" value="Luciferase-like domain"/>
    <property type="match status" value="1"/>
</dbReference>
<dbReference type="PANTHER" id="PTHR43244">
    <property type="match status" value="1"/>
</dbReference>
<keyword evidence="4" id="KW-1185">Reference proteome</keyword>
<dbReference type="Pfam" id="PF00296">
    <property type="entry name" value="Bac_luciferase"/>
    <property type="match status" value="1"/>
</dbReference>
<dbReference type="NCBIfam" id="TIGR03559">
    <property type="entry name" value="F420_Rv3520c"/>
    <property type="match status" value="1"/>
</dbReference>
<dbReference type="PANTHER" id="PTHR43244:SF1">
    <property type="entry name" value="5,10-METHYLENETETRAHYDROMETHANOPTERIN REDUCTASE"/>
    <property type="match status" value="1"/>
</dbReference>
<comment type="caution">
    <text evidence="3">The sequence shown here is derived from an EMBL/GenBank/DDBJ whole genome shotgun (WGS) entry which is preliminary data.</text>
</comment>
<evidence type="ECO:0000259" key="2">
    <source>
        <dbReference type="Pfam" id="PF00296"/>
    </source>
</evidence>
<evidence type="ECO:0000256" key="1">
    <source>
        <dbReference type="ARBA" id="ARBA00023002"/>
    </source>
</evidence>
<gene>
    <name evidence="3" type="ORF">ACFFRE_01675</name>
</gene>
<feature type="domain" description="Luciferase-like" evidence="2">
    <location>
        <begin position="15"/>
        <end position="322"/>
    </location>
</feature>
<dbReference type="EMBL" id="JBHLYQ010000007">
    <property type="protein sequence ID" value="MFC0080866.1"/>
    <property type="molecule type" value="Genomic_DNA"/>
</dbReference>
<evidence type="ECO:0000313" key="4">
    <source>
        <dbReference type="Proteomes" id="UP001589788"/>
    </source>
</evidence>
<protein>
    <submittedName>
        <fullName evidence="3">LLM class F420-dependent oxidoreductase</fullName>
        <ecNumber evidence="3">1.-.-.-</ecNumber>
    </submittedName>
</protein>